<dbReference type="EMBL" id="CP023668">
    <property type="protein sequence ID" value="ATG97795.1"/>
    <property type="molecule type" value="Genomic_DNA"/>
</dbReference>
<accession>A0A291IS81</accession>
<dbReference type="InterPro" id="IPR003615">
    <property type="entry name" value="HNH_nuc"/>
</dbReference>
<gene>
    <name evidence="2" type="ORF">CP520_03600</name>
</gene>
<dbReference type="KEGG" id="mlac:CP520_03600"/>
<dbReference type="AlphaFoldDB" id="A0A291IS81"/>
<evidence type="ECO:0000313" key="3">
    <source>
        <dbReference type="Proteomes" id="UP000232227"/>
    </source>
</evidence>
<dbReference type="Gene3D" id="1.10.30.50">
    <property type="match status" value="1"/>
</dbReference>
<dbReference type="OrthoDB" id="9936851at2"/>
<dbReference type="CDD" id="cd00085">
    <property type="entry name" value="HNHc"/>
    <property type="match status" value="1"/>
</dbReference>
<evidence type="ECO:0000313" key="2">
    <source>
        <dbReference type="EMBL" id="ATG97795.1"/>
    </source>
</evidence>
<proteinExistence type="predicted"/>
<sequence>MAKNMEHYTEAWDNAPTIEGKDPNKTRKCPVCGQELHRYEYCQNGKNPMGWDVEHINGKQRDDTPSNLVAVHHKCNETKPKLLFCDHITQKIDDANAKK</sequence>
<dbReference type="RefSeq" id="WP_096863100.1">
    <property type="nucleotide sequence ID" value="NZ_CP023668.1"/>
</dbReference>
<name>A0A291IS81_9MOLU</name>
<dbReference type="Proteomes" id="UP000232227">
    <property type="component" value="Chromosome"/>
</dbReference>
<protein>
    <submittedName>
        <fullName evidence="2">Uncharacterized protein</fullName>
    </submittedName>
</protein>
<evidence type="ECO:0000256" key="1">
    <source>
        <dbReference type="SAM" id="MobiDB-lite"/>
    </source>
</evidence>
<reference evidence="2 3" key="1">
    <citation type="submission" date="2017-09" db="EMBL/GenBank/DDBJ databases">
        <title>SPAdes assembly of the Mesoplasma lactucae genome.</title>
        <authorList>
            <person name="Knight T.F."/>
            <person name="Rubinstein R."/>
            <person name="Citino T."/>
        </authorList>
    </citation>
    <scope>NUCLEOTIDE SEQUENCE [LARGE SCALE GENOMIC DNA]</scope>
    <source>
        <strain evidence="2 3">831-C4</strain>
    </source>
</reference>
<organism evidence="2 3">
    <name type="scientific">Mesoplasma lactucae ATCC 49193</name>
    <dbReference type="NCBI Taxonomy" id="81460"/>
    <lineage>
        <taxon>Bacteria</taxon>
        <taxon>Bacillati</taxon>
        <taxon>Mycoplasmatota</taxon>
        <taxon>Mollicutes</taxon>
        <taxon>Entomoplasmatales</taxon>
        <taxon>Entomoplasmataceae</taxon>
        <taxon>Mesoplasma</taxon>
    </lineage>
</organism>
<feature type="compositionally biased region" description="Basic and acidic residues" evidence="1">
    <location>
        <begin position="1"/>
        <end position="10"/>
    </location>
</feature>
<feature type="region of interest" description="Disordered" evidence="1">
    <location>
        <begin position="1"/>
        <end position="26"/>
    </location>
</feature>
<keyword evidence="3" id="KW-1185">Reference proteome</keyword>